<keyword evidence="4" id="KW-1185">Reference proteome</keyword>
<evidence type="ECO:0000256" key="1">
    <source>
        <dbReference type="ARBA" id="ARBA00007727"/>
    </source>
</evidence>
<comment type="similarity">
    <text evidence="1">Belongs to the PC-esterase family. TBL subfamily.</text>
</comment>
<gene>
    <name evidence="3" type="ORF">QJS04_geneDACA008153</name>
</gene>
<sequence>MSLLRPDGHPGPYREFHPSSKVQSDYLHWCLPGPIDAWNDVVMLMVRGG</sequence>
<dbReference type="InterPro" id="IPR026057">
    <property type="entry name" value="TBL_C"/>
</dbReference>
<evidence type="ECO:0000259" key="2">
    <source>
        <dbReference type="Pfam" id="PF13839"/>
    </source>
</evidence>
<protein>
    <recommendedName>
        <fullName evidence="2">Trichome birefringence-like C-terminal domain-containing protein</fullName>
    </recommendedName>
</protein>
<organism evidence="3 4">
    <name type="scientific">Acorus gramineus</name>
    <name type="common">Dwarf sweet flag</name>
    <dbReference type="NCBI Taxonomy" id="55184"/>
    <lineage>
        <taxon>Eukaryota</taxon>
        <taxon>Viridiplantae</taxon>
        <taxon>Streptophyta</taxon>
        <taxon>Embryophyta</taxon>
        <taxon>Tracheophyta</taxon>
        <taxon>Spermatophyta</taxon>
        <taxon>Magnoliopsida</taxon>
        <taxon>Liliopsida</taxon>
        <taxon>Acoraceae</taxon>
        <taxon>Acorus</taxon>
    </lineage>
</organism>
<dbReference type="Pfam" id="PF13839">
    <property type="entry name" value="PC-Esterase"/>
    <property type="match status" value="1"/>
</dbReference>
<dbReference type="AlphaFoldDB" id="A0AAV9AXZ0"/>
<reference evidence="3" key="2">
    <citation type="submission" date="2023-06" db="EMBL/GenBank/DDBJ databases">
        <authorList>
            <person name="Ma L."/>
            <person name="Liu K.-W."/>
            <person name="Li Z."/>
            <person name="Hsiao Y.-Y."/>
            <person name="Qi Y."/>
            <person name="Fu T."/>
            <person name="Tang G."/>
            <person name="Zhang D."/>
            <person name="Sun W.-H."/>
            <person name="Liu D.-K."/>
            <person name="Li Y."/>
            <person name="Chen G.-Z."/>
            <person name="Liu X.-D."/>
            <person name="Liao X.-Y."/>
            <person name="Jiang Y.-T."/>
            <person name="Yu X."/>
            <person name="Hao Y."/>
            <person name="Huang J."/>
            <person name="Zhao X.-W."/>
            <person name="Ke S."/>
            <person name="Chen Y.-Y."/>
            <person name="Wu W.-L."/>
            <person name="Hsu J.-L."/>
            <person name="Lin Y.-F."/>
            <person name="Huang M.-D."/>
            <person name="Li C.-Y."/>
            <person name="Huang L."/>
            <person name="Wang Z.-W."/>
            <person name="Zhao X."/>
            <person name="Zhong W.-Y."/>
            <person name="Peng D.-H."/>
            <person name="Ahmad S."/>
            <person name="Lan S."/>
            <person name="Zhang J.-S."/>
            <person name="Tsai W.-C."/>
            <person name="Van De Peer Y."/>
            <person name="Liu Z.-J."/>
        </authorList>
    </citation>
    <scope>NUCLEOTIDE SEQUENCE</scope>
    <source>
        <strain evidence="3">SCP</strain>
        <tissue evidence="3">Leaves</tissue>
    </source>
</reference>
<feature type="domain" description="Trichome birefringence-like C-terminal" evidence="2">
    <location>
        <begin position="1"/>
        <end position="43"/>
    </location>
</feature>
<evidence type="ECO:0000313" key="4">
    <source>
        <dbReference type="Proteomes" id="UP001179952"/>
    </source>
</evidence>
<accession>A0AAV9AXZ0</accession>
<dbReference type="GO" id="GO:0016740">
    <property type="term" value="F:transferase activity"/>
    <property type="evidence" value="ECO:0007669"/>
    <property type="project" value="InterPro"/>
</dbReference>
<dbReference type="EMBL" id="JAUJYN010000006">
    <property type="protein sequence ID" value="KAK1269058.1"/>
    <property type="molecule type" value="Genomic_DNA"/>
</dbReference>
<comment type="caution">
    <text evidence="3">The sequence shown here is derived from an EMBL/GenBank/DDBJ whole genome shotgun (WGS) entry which is preliminary data.</text>
</comment>
<proteinExistence type="inferred from homology"/>
<evidence type="ECO:0000313" key="3">
    <source>
        <dbReference type="EMBL" id="KAK1269058.1"/>
    </source>
</evidence>
<dbReference type="Proteomes" id="UP001179952">
    <property type="component" value="Unassembled WGS sequence"/>
</dbReference>
<name>A0AAV9AXZ0_ACOGR</name>
<reference evidence="3" key="1">
    <citation type="journal article" date="2023" name="Nat. Commun.">
        <title>Diploid and tetraploid genomes of Acorus and the evolution of monocots.</title>
        <authorList>
            <person name="Ma L."/>
            <person name="Liu K.W."/>
            <person name="Li Z."/>
            <person name="Hsiao Y.Y."/>
            <person name="Qi Y."/>
            <person name="Fu T."/>
            <person name="Tang G.D."/>
            <person name="Zhang D."/>
            <person name="Sun W.H."/>
            <person name="Liu D.K."/>
            <person name="Li Y."/>
            <person name="Chen G.Z."/>
            <person name="Liu X.D."/>
            <person name="Liao X.Y."/>
            <person name="Jiang Y.T."/>
            <person name="Yu X."/>
            <person name="Hao Y."/>
            <person name="Huang J."/>
            <person name="Zhao X.W."/>
            <person name="Ke S."/>
            <person name="Chen Y.Y."/>
            <person name="Wu W.L."/>
            <person name="Hsu J.L."/>
            <person name="Lin Y.F."/>
            <person name="Huang M.D."/>
            <person name="Li C.Y."/>
            <person name="Huang L."/>
            <person name="Wang Z.W."/>
            <person name="Zhao X."/>
            <person name="Zhong W.Y."/>
            <person name="Peng D.H."/>
            <person name="Ahmad S."/>
            <person name="Lan S."/>
            <person name="Zhang J.S."/>
            <person name="Tsai W.C."/>
            <person name="Van de Peer Y."/>
            <person name="Liu Z.J."/>
        </authorList>
    </citation>
    <scope>NUCLEOTIDE SEQUENCE</scope>
    <source>
        <strain evidence="3">SCP</strain>
    </source>
</reference>